<dbReference type="AlphaFoldDB" id="A0A382E4R7"/>
<protein>
    <submittedName>
        <fullName evidence="1">Uncharacterized protein</fullName>
    </submittedName>
</protein>
<evidence type="ECO:0000313" key="1">
    <source>
        <dbReference type="EMBL" id="SVB44857.1"/>
    </source>
</evidence>
<name>A0A382E4R7_9ZZZZ</name>
<organism evidence="1">
    <name type="scientific">marine metagenome</name>
    <dbReference type="NCBI Taxonomy" id="408172"/>
    <lineage>
        <taxon>unclassified sequences</taxon>
        <taxon>metagenomes</taxon>
        <taxon>ecological metagenomes</taxon>
    </lineage>
</organism>
<reference evidence="1" key="1">
    <citation type="submission" date="2018-05" db="EMBL/GenBank/DDBJ databases">
        <authorList>
            <person name="Lanie J.A."/>
            <person name="Ng W.-L."/>
            <person name="Kazmierczak K.M."/>
            <person name="Andrzejewski T.M."/>
            <person name="Davidsen T.M."/>
            <person name="Wayne K.J."/>
            <person name="Tettelin H."/>
            <person name="Glass J.I."/>
            <person name="Rusch D."/>
            <person name="Podicherti R."/>
            <person name="Tsui H.-C.T."/>
            <person name="Winkler M.E."/>
        </authorList>
    </citation>
    <scope>NUCLEOTIDE SEQUENCE</scope>
</reference>
<accession>A0A382E4R7</accession>
<gene>
    <name evidence="1" type="ORF">METZ01_LOCUS197711</name>
</gene>
<sequence length="34" mass="4198">MKRKNLNVIIILFVNNELFQYKLYSKSIYKSYLL</sequence>
<proteinExistence type="predicted"/>
<dbReference type="EMBL" id="UINC01042348">
    <property type="protein sequence ID" value="SVB44857.1"/>
    <property type="molecule type" value="Genomic_DNA"/>
</dbReference>